<dbReference type="Gene3D" id="2.40.170.20">
    <property type="entry name" value="TonB-dependent receptor, beta-barrel domain"/>
    <property type="match status" value="1"/>
</dbReference>
<keyword evidence="2 8" id="KW-0813">Transport</keyword>
<evidence type="ECO:0000256" key="8">
    <source>
        <dbReference type="PROSITE-ProRule" id="PRU01360"/>
    </source>
</evidence>
<keyword evidence="4 8" id="KW-0812">Transmembrane</keyword>
<dbReference type="SUPFAM" id="SSF49464">
    <property type="entry name" value="Carboxypeptidase regulatory domain-like"/>
    <property type="match status" value="1"/>
</dbReference>
<dbReference type="InterPro" id="IPR037066">
    <property type="entry name" value="Plug_dom_sf"/>
</dbReference>
<dbReference type="Proteomes" id="UP000248314">
    <property type="component" value="Unassembled WGS sequence"/>
</dbReference>
<accession>A0A318HXI7</accession>
<name>A0A318HXI7_9BACT</name>
<dbReference type="RefSeq" id="WP_244912901.1">
    <property type="nucleotide sequence ID" value="NZ_QJJX01000006.1"/>
</dbReference>
<dbReference type="InterPro" id="IPR023996">
    <property type="entry name" value="TonB-dep_OMP_SusC/RagA"/>
</dbReference>
<keyword evidence="6 8" id="KW-0472">Membrane</keyword>
<dbReference type="NCBIfam" id="TIGR04056">
    <property type="entry name" value="OMP_RagA_SusC"/>
    <property type="match status" value="1"/>
</dbReference>
<dbReference type="AlphaFoldDB" id="A0A318HXI7"/>
<proteinExistence type="inferred from homology"/>
<evidence type="ECO:0000256" key="7">
    <source>
        <dbReference type="ARBA" id="ARBA00023237"/>
    </source>
</evidence>
<evidence type="ECO:0000259" key="10">
    <source>
        <dbReference type="Pfam" id="PF00593"/>
    </source>
</evidence>
<comment type="similarity">
    <text evidence="8 9">Belongs to the TonB-dependent receptor family.</text>
</comment>
<dbReference type="PROSITE" id="PS52016">
    <property type="entry name" value="TONB_DEPENDENT_REC_3"/>
    <property type="match status" value="1"/>
</dbReference>
<keyword evidence="7 8" id="KW-0998">Cell outer membrane</keyword>
<dbReference type="Gene3D" id="2.60.40.1120">
    <property type="entry name" value="Carboxypeptidase-like, regulatory domain"/>
    <property type="match status" value="1"/>
</dbReference>
<keyword evidence="3 8" id="KW-1134">Transmembrane beta strand</keyword>
<evidence type="ECO:0000313" key="12">
    <source>
        <dbReference type="EMBL" id="PXX23355.1"/>
    </source>
</evidence>
<comment type="caution">
    <text evidence="12">The sequence shown here is derived from an EMBL/GenBank/DDBJ whole genome shotgun (WGS) entry which is preliminary data.</text>
</comment>
<dbReference type="EMBL" id="QJJX01000006">
    <property type="protein sequence ID" value="PXX23355.1"/>
    <property type="molecule type" value="Genomic_DNA"/>
</dbReference>
<dbReference type="GO" id="GO:0009279">
    <property type="term" value="C:cell outer membrane"/>
    <property type="evidence" value="ECO:0007669"/>
    <property type="project" value="UniProtKB-SubCell"/>
</dbReference>
<dbReference type="InterPro" id="IPR036942">
    <property type="entry name" value="Beta-barrel_TonB_sf"/>
</dbReference>
<evidence type="ECO:0000256" key="3">
    <source>
        <dbReference type="ARBA" id="ARBA00022452"/>
    </source>
</evidence>
<dbReference type="InterPro" id="IPR000531">
    <property type="entry name" value="Beta-barrel_TonB"/>
</dbReference>
<evidence type="ECO:0000256" key="6">
    <source>
        <dbReference type="ARBA" id="ARBA00023136"/>
    </source>
</evidence>
<keyword evidence="5 9" id="KW-0798">TonB box</keyword>
<organism evidence="12 13">
    <name type="scientific">Hoylesella shahii DSM 15611 = JCM 12083</name>
    <dbReference type="NCBI Taxonomy" id="1122991"/>
    <lineage>
        <taxon>Bacteria</taxon>
        <taxon>Pseudomonadati</taxon>
        <taxon>Bacteroidota</taxon>
        <taxon>Bacteroidia</taxon>
        <taxon>Bacteroidales</taxon>
        <taxon>Prevotellaceae</taxon>
        <taxon>Hoylesella</taxon>
    </lineage>
</organism>
<dbReference type="InterPro" id="IPR012910">
    <property type="entry name" value="Plug_dom"/>
</dbReference>
<dbReference type="Gene3D" id="2.170.130.10">
    <property type="entry name" value="TonB-dependent receptor, plug domain"/>
    <property type="match status" value="1"/>
</dbReference>
<dbReference type="STRING" id="1122991.GCA_000613445_02904"/>
<dbReference type="Pfam" id="PF07715">
    <property type="entry name" value="Plug"/>
    <property type="match status" value="1"/>
</dbReference>
<dbReference type="InterPro" id="IPR023997">
    <property type="entry name" value="TonB-dep_OMP_SusC/RagA_CS"/>
</dbReference>
<keyword evidence="13" id="KW-1185">Reference proteome</keyword>
<gene>
    <name evidence="12" type="ORF">EJ73_00704</name>
</gene>
<evidence type="ECO:0000259" key="11">
    <source>
        <dbReference type="Pfam" id="PF07715"/>
    </source>
</evidence>
<dbReference type="Pfam" id="PF00593">
    <property type="entry name" value="TonB_dep_Rec_b-barrel"/>
    <property type="match status" value="1"/>
</dbReference>
<evidence type="ECO:0000256" key="2">
    <source>
        <dbReference type="ARBA" id="ARBA00022448"/>
    </source>
</evidence>
<protein>
    <submittedName>
        <fullName evidence="12">TonB-linked SusC/RagA family outer membrane protein</fullName>
    </submittedName>
</protein>
<evidence type="ECO:0000256" key="4">
    <source>
        <dbReference type="ARBA" id="ARBA00022692"/>
    </source>
</evidence>
<feature type="domain" description="TonB-dependent receptor-like beta-barrel" evidence="10">
    <location>
        <begin position="466"/>
        <end position="879"/>
    </location>
</feature>
<comment type="subcellular location">
    <subcellularLocation>
        <location evidence="1 8">Cell outer membrane</location>
        <topology evidence="1 8">Multi-pass membrane protein</topology>
    </subcellularLocation>
</comment>
<reference evidence="12 13" key="1">
    <citation type="submission" date="2018-05" db="EMBL/GenBank/DDBJ databases">
        <title>Genomic Encyclopedia of Type Strains, Phase I: the one thousand microbial genomes (KMG-I) project.</title>
        <authorList>
            <person name="Kyrpides N."/>
        </authorList>
    </citation>
    <scope>NUCLEOTIDE SEQUENCE [LARGE SCALE GENOMIC DNA]</scope>
    <source>
        <strain evidence="12 13">DSM 15611</strain>
    </source>
</reference>
<dbReference type="InterPro" id="IPR008969">
    <property type="entry name" value="CarboxyPept-like_regulatory"/>
</dbReference>
<evidence type="ECO:0000256" key="5">
    <source>
        <dbReference type="ARBA" id="ARBA00023077"/>
    </source>
</evidence>
<dbReference type="NCBIfam" id="TIGR04057">
    <property type="entry name" value="SusC_RagA_signa"/>
    <property type="match status" value="1"/>
</dbReference>
<dbReference type="InterPro" id="IPR039426">
    <property type="entry name" value="TonB-dep_rcpt-like"/>
</dbReference>
<evidence type="ECO:0000313" key="13">
    <source>
        <dbReference type="Proteomes" id="UP000248314"/>
    </source>
</evidence>
<dbReference type="Pfam" id="PF13715">
    <property type="entry name" value="CarbopepD_reg_2"/>
    <property type="match status" value="1"/>
</dbReference>
<dbReference type="SUPFAM" id="SSF56935">
    <property type="entry name" value="Porins"/>
    <property type="match status" value="1"/>
</dbReference>
<sequence>MNEYSNRTDNLFKGFQRKRLGQSFMPRQASLMLCLALGFGAVLPKAHAENVAAAHQFSGNATLQQQSKVAKGVVTDSHGEPLIGVSVTEKGTNNAYVTNVNGEFELRLSSANAQIVVSYVGFLPQTLKATTNMRIVLKEDSKALGEVVVVGYGAQKKANLTGAVTSVDVNKSLTSRPIADIGRGLQGVVPGMNVRVPTGEVGSDPLIKIRGQIGSIEGNNAPLILLDNVEIPSIQVVNPNDVESISVLKDAASASIYGAKAAFGVVLITTKNGAKSNRLEVNYSNNFSFQDPARKLEMGGIDALQYTLDAQINRGAPLPAGGFWRISAESLQRMREWQEKYGGSVSWDDPVKYGRDWEVIGGQKFGYRIYDGVKAMVRSWAPSMTHNLSVNGKSGNTSYNIGLGYFSQDGMSRTAKHDDFRRYNASLSLQSELNKWVTVRMNSIYSDRNKRYPGVGTTASDPWLYLYRWSPQFPIGVTSDGNAIREPSYELGAANTNNRQDKYFNINLGLTVNITKNWDFKVDYTYDHSALETNESTVQYRAAQVWYNPIEWLDNGYTVYVDENGNRTDTGGIPAYRFPVEDYYSNISANYVRQDTRAADNNTINAYTTYNLRLGVEKEHAFKFMAGMNQVTSKWSSHQTERSGLIDQTNPQFHLAGGVYNGDGNRNWEGQLGFFGRVNYAYADRYLLEANVRRDGSSKFPKHLRWRTFPSFSAGWVFTNEPLAQSITKVVSFGKFRASWGSIGDQSVPNTLYRAVMANATSTWLDGSNKRMPLFGTPALIDRNITWQRIETLDLGVDLRFLDNKLGVTFDWFKRDTKDMIVPGNELPVTLGTSSPKGNFGHLQTKGWEVSLDFNHRFANGVGVNATFSLSDAITTVIQGADYHKPWEVRSVYDEFSTGRRYGDIYGLVTDRLFQKEDFEYDATGKNIVRTNVIYKGTLRSTNKQTARYPVYQVQYEDGDKLVFAPGDVKFKDLDGDGYINAGSATNGDHGDLAVIGNSTPRYEYSFRIGADYKGFDISIFCQGIGKRKIWGSGQLAIPGFNAKEGAIPKAFATDYWREDRTDAFYPRAWDLGNNNTGFSMQRQSKYLLNMAYLRVKNINLGYSFQQNLINKVGLTKARLYLSLENFITFDNLRGLPVDPEAISGYSMFTSGHTYNLGRTGTGTPVFKSLSFGAQLTF</sequence>
<feature type="domain" description="TonB-dependent receptor plug" evidence="11">
    <location>
        <begin position="158"/>
        <end position="265"/>
    </location>
</feature>
<evidence type="ECO:0000256" key="9">
    <source>
        <dbReference type="RuleBase" id="RU003357"/>
    </source>
</evidence>
<evidence type="ECO:0000256" key="1">
    <source>
        <dbReference type="ARBA" id="ARBA00004571"/>
    </source>
</evidence>